<proteinExistence type="predicted"/>
<dbReference type="Pfam" id="PF17846">
    <property type="entry name" value="XRN_M"/>
    <property type="match status" value="1"/>
</dbReference>
<dbReference type="InterPro" id="IPR041412">
    <property type="entry name" value="Xrn1_helical"/>
</dbReference>
<feature type="compositionally biased region" description="Polar residues" evidence="1">
    <location>
        <begin position="79"/>
        <end position="88"/>
    </location>
</feature>
<dbReference type="STRING" id="1036808.A0A0C3EHV7"/>
<evidence type="ECO:0000313" key="3">
    <source>
        <dbReference type="EMBL" id="KIM67859.1"/>
    </source>
</evidence>
<dbReference type="PANTHER" id="PTHR12341">
    <property type="entry name" value="5'-&gt;3' EXORIBONUCLEASE"/>
    <property type="match status" value="1"/>
</dbReference>
<dbReference type="OrthoDB" id="372487at2759"/>
<dbReference type="GO" id="GO:0000956">
    <property type="term" value="P:nuclear-transcribed mRNA catabolic process"/>
    <property type="evidence" value="ECO:0007669"/>
    <property type="project" value="TreeGrafter"/>
</dbReference>
<keyword evidence="4" id="KW-1185">Reference proteome</keyword>
<name>A0A0C3EHV7_9AGAM</name>
<accession>A0A0C3EHV7</accession>
<dbReference type="InterPro" id="IPR027073">
    <property type="entry name" value="5_3_exoribonuclease"/>
</dbReference>
<reference evidence="4" key="2">
    <citation type="submission" date="2015-01" db="EMBL/GenBank/DDBJ databases">
        <title>Evolutionary Origins and Diversification of the Mycorrhizal Mutualists.</title>
        <authorList>
            <consortium name="DOE Joint Genome Institute"/>
            <consortium name="Mycorrhizal Genomics Consortium"/>
            <person name="Kohler A."/>
            <person name="Kuo A."/>
            <person name="Nagy L.G."/>
            <person name="Floudas D."/>
            <person name="Copeland A."/>
            <person name="Barry K.W."/>
            <person name="Cichocki N."/>
            <person name="Veneault-Fourrey C."/>
            <person name="LaButti K."/>
            <person name="Lindquist E.A."/>
            <person name="Lipzen A."/>
            <person name="Lundell T."/>
            <person name="Morin E."/>
            <person name="Murat C."/>
            <person name="Riley R."/>
            <person name="Ohm R."/>
            <person name="Sun H."/>
            <person name="Tunlid A."/>
            <person name="Henrissat B."/>
            <person name="Grigoriev I.V."/>
            <person name="Hibbett D.S."/>
            <person name="Martin F."/>
        </authorList>
    </citation>
    <scope>NUCLEOTIDE SEQUENCE [LARGE SCALE GENOMIC DNA]</scope>
    <source>
        <strain evidence="4">Foug A</strain>
    </source>
</reference>
<dbReference type="Proteomes" id="UP000053989">
    <property type="component" value="Unassembled WGS sequence"/>
</dbReference>
<feature type="non-terminal residue" evidence="3">
    <location>
        <position position="189"/>
    </location>
</feature>
<dbReference type="AlphaFoldDB" id="A0A0C3EHV7"/>
<evidence type="ECO:0000256" key="1">
    <source>
        <dbReference type="SAM" id="MobiDB-lite"/>
    </source>
</evidence>
<feature type="region of interest" description="Disordered" evidence="1">
    <location>
        <begin position="34"/>
        <end position="89"/>
    </location>
</feature>
<protein>
    <recommendedName>
        <fullName evidence="2">Xrn1 helical domain-containing protein</fullName>
    </recommendedName>
</protein>
<dbReference type="PANTHER" id="PTHR12341:SF41">
    <property type="entry name" value="5'-3' EXORIBONUCLEASE 2"/>
    <property type="match status" value="1"/>
</dbReference>
<evidence type="ECO:0000313" key="4">
    <source>
        <dbReference type="Proteomes" id="UP000053989"/>
    </source>
</evidence>
<evidence type="ECO:0000259" key="2">
    <source>
        <dbReference type="Pfam" id="PF17846"/>
    </source>
</evidence>
<reference evidence="3 4" key="1">
    <citation type="submission" date="2014-04" db="EMBL/GenBank/DDBJ databases">
        <authorList>
            <consortium name="DOE Joint Genome Institute"/>
            <person name="Kuo A."/>
            <person name="Kohler A."/>
            <person name="Nagy L.G."/>
            <person name="Floudas D."/>
            <person name="Copeland A."/>
            <person name="Barry K.W."/>
            <person name="Cichocki N."/>
            <person name="Veneault-Fourrey C."/>
            <person name="LaButti K."/>
            <person name="Lindquist E.A."/>
            <person name="Lipzen A."/>
            <person name="Lundell T."/>
            <person name="Morin E."/>
            <person name="Murat C."/>
            <person name="Sun H."/>
            <person name="Tunlid A."/>
            <person name="Henrissat B."/>
            <person name="Grigoriev I.V."/>
            <person name="Hibbett D.S."/>
            <person name="Martin F."/>
            <person name="Nordberg H.P."/>
            <person name="Cantor M.N."/>
            <person name="Hua S.X."/>
        </authorList>
    </citation>
    <scope>NUCLEOTIDE SEQUENCE [LARGE SCALE GENOMIC DNA]</scope>
    <source>
        <strain evidence="3 4">Foug A</strain>
    </source>
</reference>
<dbReference type="InParanoid" id="A0A0C3EHV7"/>
<dbReference type="GO" id="GO:0004534">
    <property type="term" value="F:5'-3' RNA exonuclease activity"/>
    <property type="evidence" value="ECO:0007669"/>
    <property type="project" value="TreeGrafter"/>
</dbReference>
<dbReference type="EMBL" id="KN822011">
    <property type="protein sequence ID" value="KIM67859.1"/>
    <property type="molecule type" value="Genomic_DNA"/>
</dbReference>
<dbReference type="HOGENOM" id="CLU_1437751_0_0_1"/>
<dbReference type="GO" id="GO:0003723">
    <property type="term" value="F:RNA binding"/>
    <property type="evidence" value="ECO:0007669"/>
    <property type="project" value="TreeGrafter"/>
</dbReference>
<sequence length="189" mass="20450">MSAAEMLKAELGGLMPVKPSASASISTNAATEVQAVSKPVPEPSLDDFELPGLGNTGSQMLDSVGECSVPEEAAEATSPDVSFASSTGVKRKHSVVEAEDAEIDAEENVIVDEDQNSGEDEEPSYALVVRADGSVEQPDNVKLWEPGYKERYYQQKFGVSTSDADFRKKLTYQYAEGLAWVLHYYYQGV</sequence>
<feature type="domain" description="Xrn1 helical" evidence="2">
    <location>
        <begin position="87"/>
        <end position="189"/>
    </location>
</feature>
<organism evidence="3 4">
    <name type="scientific">Scleroderma citrinum Foug A</name>
    <dbReference type="NCBI Taxonomy" id="1036808"/>
    <lineage>
        <taxon>Eukaryota</taxon>
        <taxon>Fungi</taxon>
        <taxon>Dikarya</taxon>
        <taxon>Basidiomycota</taxon>
        <taxon>Agaricomycotina</taxon>
        <taxon>Agaricomycetes</taxon>
        <taxon>Agaricomycetidae</taxon>
        <taxon>Boletales</taxon>
        <taxon>Sclerodermatineae</taxon>
        <taxon>Sclerodermataceae</taxon>
        <taxon>Scleroderma</taxon>
    </lineage>
</organism>
<dbReference type="GO" id="GO:0005634">
    <property type="term" value="C:nucleus"/>
    <property type="evidence" value="ECO:0007669"/>
    <property type="project" value="TreeGrafter"/>
</dbReference>
<gene>
    <name evidence="3" type="ORF">SCLCIDRAFT_1190055</name>
</gene>